<evidence type="ECO:0000256" key="1">
    <source>
        <dbReference type="ARBA" id="ARBA00038240"/>
    </source>
</evidence>
<gene>
    <name evidence="3" type="ORF">DFR76_104622</name>
</gene>
<keyword evidence="4" id="KW-1185">Reference proteome</keyword>
<proteinExistence type="inferred from homology"/>
<dbReference type="Gene3D" id="3.30.200.20">
    <property type="entry name" value="Phosphorylase Kinase, domain 1"/>
    <property type="match status" value="1"/>
</dbReference>
<comment type="caution">
    <text evidence="3">The sequence shown here is derived from an EMBL/GenBank/DDBJ whole genome shotgun (WGS) entry which is preliminary data.</text>
</comment>
<dbReference type="RefSeq" id="WP_082875698.1">
    <property type="nucleotide sequence ID" value="NZ_QQBC01000004.1"/>
</dbReference>
<dbReference type="Proteomes" id="UP000254869">
    <property type="component" value="Unassembled WGS sequence"/>
</dbReference>
<evidence type="ECO:0000313" key="3">
    <source>
        <dbReference type="EMBL" id="RDI66869.1"/>
    </source>
</evidence>
<dbReference type="PANTHER" id="PTHR21064:SF6">
    <property type="entry name" value="AMINOGLYCOSIDE PHOSPHOTRANSFERASE DOMAIN-CONTAINING PROTEIN"/>
    <property type="match status" value="1"/>
</dbReference>
<reference evidence="3 4" key="1">
    <citation type="submission" date="2018-07" db="EMBL/GenBank/DDBJ databases">
        <title>Genomic Encyclopedia of Type Strains, Phase IV (KMG-IV): sequencing the most valuable type-strain genomes for metagenomic binning, comparative biology and taxonomic classification.</title>
        <authorList>
            <person name="Goeker M."/>
        </authorList>
    </citation>
    <scope>NUCLEOTIDE SEQUENCE [LARGE SCALE GENOMIC DNA]</scope>
    <source>
        <strain evidence="3 4">DSM 44290</strain>
    </source>
</reference>
<sequence length="341" mass="37585">MGTDPMVESDWPPLRPDEIAEGAQIEWRSPRPLSSTARVRLADGRRVVVKRVPVALRDAAALAEEHAFMAHLRSGGIAVPAVRSWARGEFAYEMHELGVGEDRYRGVFSWTPYLSVAHAEAAGGMLARMHLAAEGFDAPARPPRPLTAALCTDPIATVERYAAARPAVARFLAGRAWRAELAWPPVDITGLAPLWTHNDWHGTNLLWCGDEIGAVFDFGLADRTTAVFDLAVAIERFAVDWIGLRDTGRAGVAGDQLAAFLAAYREIRQLTPVERDALPRLFPLAHIAYELSEIDYFLAVLPKPNRDNAEIAYRDYLVGHLRWAGSAAGRELLAMIDHLTR</sequence>
<dbReference type="PANTHER" id="PTHR21064">
    <property type="entry name" value="AMINOGLYCOSIDE PHOSPHOTRANSFERASE DOMAIN-CONTAINING PROTEIN-RELATED"/>
    <property type="match status" value="1"/>
</dbReference>
<keyword evidence="3" id="KW-0418">Kinase</keyword>
<dbReference type="EMBL" id="QQBC01000004">
    <property type="protein sequence ID" value="RDI66869.1"/>
    <property type="molecule type" value="Genomic_DNA"/>
</dbReference>
<keyword evidence="3" id="KW-0808">Transferase</keyword>
<evidence type="ECO:0000259" key="2">
    <source>
        <dbReference type="Pfam" id="PF01636"/>
    </source>
</evidence>
<dbReference type="GO" id="GO:0004413">
    <property type="term" value="F:homoserine kinase activity"/>
    <property type="evidence" value="ECO:0007669"/>
    <property type="project" value="TreeGrafter"/>
</dbReference>
<dbReference type="AlphaFoldDB" id="A0A370I824"/>
<accession>A0A370I824</accession>
<dbReference type="SUPFAM" id="SSF56112">
    <property type="entry name" value="Protein kinase-like (PK-like)"/>
    <property type="match status" value="1"/>
</dbReference>
<dbReference type="InterPro" id="IPR002575">
    <property type="entry name" value="Aminoglycoside_PTrfase"/>
</dbReference>
<dbReference type="InterPro" id="IPR050249">
    <property type="entry name" value="Pseudomonas-type_ThrB"/>
</dbReference>
<organism evidence="3 4">
    <name type="scientific">Nocardia pseudobrasiliensis</name>
    <dbReference type="NCBI Taxonomy" id="45979"/>
    <lineage>
        <taxon>Bacteria</taxon>
        <taxon>Bacillati</taxon>
        <taxon>Actinomycetota</taxon>
        <taxon>Actinomycetes</taxon>
        <taxon>Mycobacteriales</taxon>
        <taxon>Nocardiaceae</taxon>
        <taxon>Nocardia</taxon>
    </lineage>
</organism>
<name>A0A370I824_9NOCA</name>
<dbReference type="STRING" id="1210086.GCA_001613105_01818"/>
<dbReference type="GO" id="GO:0009088">
    <property type="term" value="P:threonine biosynthetic process"/>
    <property type="evidence" value="ECO:0007669"/>
    <property type="project" value="TreeGrafter"/>
</dbReference>
<dbReference type="InterPro" id="IPR011009">
    <property type="entry name" value="Kinase-like_dom_sf"/>
</dbReference>
<feature type="domain" description="Aminoglycoside phosphotransferase" evidence="2">
    <location>
        <begin position="36"/>
        <end position="269"/>
    </location>
</feature>
<comment type="similarity">
    <text evidence="1">Belongs to the pseudomonas-type ThrB family.</text>
</comment>
<evidence type="ECO:0000313" key="4">
    <source>
        <dbReference type="Proteomes" id="UP000254869"/>
    </source>
</evidence>
<dbReference type="Gene3D" id="3.90.1200.10">
    <property type="match status" value="1"/>
</dbReference>
<protein>
    <submittedName>
        <fullName evidence="3">Ser/Thr protein kinase RdoA (MazF antagonist)</fullName>
    </submittedName>
</protein>
<dbReference type="Pfam" id="PF01636">
    <property type="entry name" value="APH"/>
    <property type="match status" value="1"/>
</dbReference>